<reference evidence="3 4" key="1">
    <citation type="journal article" date="2018" name="Sci. Rep.">
        <title>Genomic signatures of local adaptation to the degree of environmental predictability in rotifers.</title>
        <authorList>
            <person name="Franch-Gras L."/>
            <person name="Hahn C."/>
            <person name="Garcia-Roger E.M."/>
            <person name="Carmona M.J."/>
            <person name="Serra M."/>
            <person name="Gomez A."/>
        </authorList>
    </citation>
    <scope>NUCLEOTIDE SEQUENCE [LARGE SCALE GENOMIC DNA]</scope>
    <source>
        <strain evidence="3">HYR1</strain>
    </source>
</reference>
<evidence type="ECO:0000313" key="4">
    <source>
        <dbReference type="Proteomes" id="UP000276133"/>
    </source>
</evidence>
<proteinExistence type="predicted"/>
<accession>A0A3M7SUE8</accession>
<sequence>MISPGVANSSRPMTAPQQPVYQYIPILNREKTENNEFYWRDQVKNQIESNNRQVERSDAHIYVSKREDPLTNLREVLRNLSNSEAFRYMKQCRLMVAKLKKCWVDVNEEVKSLSKNKEYLESALDHIRKDLIINKETTDNRLHRPATEPNEDKVDDTLEFEKQTLLGLKRSLESLLKPVQEHLYKLDELRERVYKLGKERGVVTDLICQCLTQSMRSFDKAIANKNKPSQINTKLFKSQTTLFNNESLIDASQSSLIQIGPLSAFTAESVDIIREADVKIQEGRDLRLKSKLLIKDSIESAKQTSLIVNDQFLRKIEDTLLLSKNLNVSSSENRLAQNRAVRWQDLNNISHKYTLGPEKSTNLFTYERLDRPIVSNFQKHPGNQLPEAQEISKGSDLLNNSLVKSEQHIRTLKVIGKKMDQNAKEKEFQHSLDTSLLRRRRELADHRWVPEKYVKK</sequence>
<gene>
    <name evidence="3" type="ORF">BpHYR1_039366</name>
</gene>
<dbReference type="PANTHER" id="PTHR35081:SF1">
    <property type="entry name" value="COILED-COIL DOMAIN-CONTAINING PROTEIN 105"/>
    <property type="match status" value="1"/>
</dbReference>
<dbReference type="STRING" id="10195.A0A3M7SUE8"/>
<protein>
    <submittedName>
        <fullName evidence="3">Coiled-coil domain-containing protein</fullName>
    </submittedName>
</protein>
<organism evidence="3 4">
    <name type="scientific">Brachionus plicatilis</name>
    <name type="common">Marine rotifer</name>
    <name type="synonym">Brachionus muelleri</name>
    <dbReference type="NCBI Taxonomy" id="10195"/>
    <lineage>
        <taxon>Eukaryota</taxon>
        <taxon>Metazoa</taxon>
        <taxon>Spiralia</taxon>
        <taxon>Gnathifera</taxon>
        <taxon>Rotifera</taxon>
        <taxon>Eurotatoria</taxon>
        <taxon>Monogononta</taxon>
        <taxon>Pseudotrocha</taxon>
        <taxon>Ploima</taxon>
        <taxon>Brachionidae</taxon>
        <taxon>Brachionus</taxon>
    </lineage>
</organism>
<evidence type="ECO:0000256" key="1">
    <source>
        <dbReference type="ARBA" id="ARBA00004496"/>
    </source>
</evidence>
<dbReference type="PANTHER" id="PTHR35081">
    <property type="entry name" value="COILED-COIL DOMAIN-CONTAINING PROTEIN 105"/>
    <property type="match status" value="1"/>
</dbReference>
<evidence type="ECO:0000313" key="3">
    <source>
        <dbReference type="EMBL" id="RNA39376.1"/>
    </source>
</evidence>
<dbReference type="InterPro" id="IPR048256">
    <property type="entry name" value="Tektin-like"/>
</dbReference>
<name>A0A3M7SUE8_BRAPC</name>
<dbReference type="EMBL" id="REGN01000752">
    <property type="protein sequence ID" value="RNA39376.1"/>
    <property type="molecule type" value="Genomic_DNA"/>
</dbReference>
<dbReference type="Proteomes" id="UP000276133">
    <property type="component" value="Unassembled WGS sequence"/>
</dbReference>
<dbReference type="GO" id="GO:0005737">
    <property type="term" value="C:cytoplasm"/>
    <property type="evidence" value="ECO:0007669"/>
    <property type="project" value="UniProtKB-SubCell"/>
</dbReference>
<keyword evidence="2" id="KW-0963">Cytoplasm</keyword>
<comment type="subcellular location">
    <subcellularLocation>
        <location evidence="1">Cytoplasm</location>
    </subcellularLocation>
</comment>
<comment type="caution">
    <text evidence="3">The sequence shown here is derived from an EMBL/GenBank/DDBJ whole genome shotgun (WGS) entry which is preliminary data.</text>
</comment>
<evidence type="ECO:0000256" key="2">
    <source>
        <dbReference type="ARBA" id="ARBA00022490"/>
    </source>
</evidence>
<dbReference type="GO" id="GO:0005929">
    <property type="term" value="C:cilium"/>
    <property type="evidence" value="ECO:0007669"/>
    <property type="project" value="UniProtKB-ARBA"/>
</dbReference>
<dbReference type="InterPro" id="IPR038949">
    <property type="entry name" value="TEKTL1"/>
</dbReference>
<dbReference type="AlphaFoldDB" id="A0A3M7SUE8"/>
<dbReference type="Pfam" id="PF03148">
    <property type="entry name" value="Tektin"/>
    <property type="match status" value="1"/>
</dbReference>
<dbReference type="OrthoDB" id="9896158at2759"/>
<keyword evidence="4" id="KW-1185">Reference proteome</keyword>